<dbReference type="RefSeq" id="XP_009547187.1">
    <property type="nucleotide sequence ID" value="XM_009548892.1"/>
</dbReference>
<evidence type="ECO:0000313" key="1">
    <source>
        <dbReference type="EMBL" id="ETW80433.1"/>
    </source>
</evidence>
<sequence>MIQKWIAETQPRLEAIIAQEEEEQIKRRDRPVGEPEFVPPSLASLFSQLRVADTKLDDMEERFHHQASIAFDTAIENKLEAKREELVTSSVAALAEVRDQTFIQPLKKLHQDSQQHGEGIEKLSDVVASQILATKGVNEGHAQLLAQNTRLRADVEEVTAIASDNDTKLSTLLAQMEQMQQQLDQLDASSQSRLQDIVLGVQPRLQEYMDQTIHPVLERVDQNYVRQIGAHRADIFKDVWPHFQSVAALTERASGWFDNELREKDLAASS</sequence>
<gene>
    <name evidence="1" type="ORF">HETIRDRAFT_434542</name>
</gene>
<dbReference type="InParanoid" id="W4K3L9"/>
<dbReference type="AlphaFoldDB" id="W4K3L9"/>
<accession>W4K3L9</accession>
<dbReference type="SUPFAM" id="SSF58113">
    <property type="entry name" value="Apolipoprotein A-I"/>
    <property type="match status" value="1"/>
</dbReference>
<organism evidence="1 2">
    <name type="scientific">Heterobasidion irregulare (strain TC 32-1)</name>
    <dbReference type="NCBI Taxonomy" id="747525"/>
    <lineage>
        <taxon>Eukaryota</taxon>
        <taxon>Fungi</taxon>
        <taxon>Dikarya</taxon>
        <taxon>Basidiomycota</taxon>
        <taxon>Agaricomycotina</taxon>
        <taxon>Agaricomycetes</taxon>
        <taxon>Russulales</taxon>
        <taxon>Bondarzewiaceae</taxon>
        <taxon>Heterobasidion</taxon>
        <taxon>Heterobasidion annosum species complex</taxon>
    </lineage>
</organism>
<evidence type="ECO:0000313" key="2">
    <source>
        <dbReference type="Proteomes" id="UP000030671"/>
    </source>
</evidence>
<dbReference type="KEGG" id="hir:HETIRDRAFT_434542"/>
<dbReference type="STRING" id="747525.W4K3L9"/>
<name>W4K3L9_HETIT</name>
<protein>
    <submittedName>
        <fullName evidence="1">Uncharacterized protein</fullName>
    </submittedName>
</protein>
<dbReference type="HOGENOM" id="CLU_1030799_0_0_1"/>
<dbReference type="Proteomes" id="UP000030671">
    <property type="component" value="Unassembled WGS sequence"/>
</dbReference>
<dbReference type="EMBL" id="KI925459">
    <property type="protein sequence ID" value="ETW80433.1"/>
    <property type="molecule type" value="Genomic_DNA"/>
</dbReference>
<dbReference type="GeneID" id="20674754"/>
<proteinExistence type="predicted"/>
<dbReference type="OrthoDB" id="6017at2759"/>
<reference evidence="1 2" key="1">
    <citation type="journal article" date="2012" name="New Phytol.">
        <title>Insight into trade-off between wood decay and parasitism from the genome of a fungal forest pathogen.</title>
        <authorList>
            <person name="Olson A."/>
            <person name="Aerts A."/>
            <person name="Asiegbu F."/>
            <person name="Belbahri L."/>
            <person name="Bouzid O."/>
            <person name="Broberg A."/>
            <person name="Canback B."/>
            <person name="Coutinho P.M."/>
            <person name="Cullen D."/>
            <person name="Dalman K."/>
            <person name="Deflorio G."/>
            <person name="van Diepen L.T."/>
            <person name="Dunand C."/>
            <person name="Duplessis S."/>
            <person name="Durling M."/>
            <person name="Gonthier P."/>
            <person name="Grimwood J."/>
            <person name="Fossdal C.G."/>
            <person name="Hansson D."/>
            <person name="Henrissat B."/>
            <person name="Hietala A."/>
            <person name="Himmelstrand K."/>
            <person name="Hoffmeister D."/>
            <person name="Hogberg N."/>
            <person name="James T.Y."/>
            <person name="Karlsson M."/>
            <person name="Kohler A."/>
            <person name="Kues U."/>
            <person name="Lee Y.H."/>
            <person name="Lin Y.C."/>
            <person name="Lind M."/>
            <person name="Lindquist E."/>
            <person name="Lombard V."/>
            <person name="Lucas S."/>
            <person name="Lunden K."/>
            <person name="Morin E."/>
            <person name="Murat C."/>
            <person name="Park J."/>
            <person name="Raffaello T."/>
            <person name="Rouze P."/>
            <person name="Salamov A."/>
            <person name="Schmutz J."/>
            <person name="Solheim H."/>
            <person name="Stahlberg J."/>
            <person name="Velez H."/>
            <person name="de Vries R.P."/>
            <person name="Wiebenga A."/>
            <person name="Woodward S."/>
            <person name="Yakovlev I."/>
            <person name="Garbelotto M."/>
            <person name="Martin F."/>
            <person name="Grigoriev I.V."/>
            <person name="Stenlid J."/>
        </authorList>
    </citation>
    <scope>NUCLEOTIDE SEQUENCE [LARGE SCALE GENOMIC DNA]</scope>
    <source>
        <strain evidence="1 2">TC 32-1</strain>
    </source>
</reference>
<keyword evidence="2" id="KW-1185">Reference proteome</keyword>